<keyword evidence="1" id="KW-0694">RNA-binding</keyword>
<dbReference type="GO" id="GO:0003723">
    <property type="term" value="F:RNA binding"/>
    <property type="evidence" value="ECO:0007669"/>
    <property type="project" value="UniProtKB-UniRule"/>
</dbReference>
<dbReference type="EMBL" id="UZAK01041795">
    <property type="protein sequence ID" value="VDP67638.1"/>
    <property type="molecule type" value="Genomic_DNA"/>
</dbReference>
<protein>
    <submittedName>
        <fullName evidence="6">RRM domain-containing protein</fullName>
    </submittedName>
</protein>
<evidence type="ECO:0000256" key="2">
    <source>
        <dbReference type="SAM" id="MobiDB-lite"/>
    </source>
</evidence>
<dbReference type="STRING" id="6186.A0A183KV82"/>
<feature type="domain" description="RRM" evidence="3">
    <location>
        <begin position="38"/>
        <end position="114"/>
    </location>
</feature>
<reference evidence="4 5" key="2">
    <citation type="submission" date="2018-11" db="EMBL/GenBank/DDBJ databases">
        <authorList>
            <consortium name="Pathogen Informatics"/>
        </authorList>
    </citation>
    <scope>NUCLEOTIDE SEQUENCE [LARGE SCALE GENOMIC DNA]</scope>
    <source>
        <strain evidence="4">Dakar</strain>
        <strain evidence="5">Dakar, Senegal</strain>
    </source>
</reference>
<dbReference type="InterPro" id="IPR012677">
    <property type="entry name" value="Nucleotide-bd_a/b_plait_sf"/>
</dbReference>
<dbReference type="Proteomes" id="UP000279833">
    <property type="component" value="Unassembled WGS sequence"/>
</dbReference>
<dbReference type="PROSITE" id="PS50102">
    <property type="entry name" value="RRM"/>
    <property type="match status" value="1"/>
</dbReference>
<proteinExistence type="predicted"/>
<evidence type="ECO:0000259" key="3">
    <source>
        <dbReference type="PROSITE" id="PS50102"/>
    </source>
</evidence>
<sequence>MITKRVLTEVPTVVDPSRFESKKARLDSTSSNSLPESRVLHIRGLPSDVNELEVSTLSIPFGSIANIILTRKNGQALIEMDTLESAESMFGYYTAICPPVLRGKYPLEVQFSKYSSLTNAMTNNAATSAVEEANKQFVTFQCENEDSPKTVLHIHIEKLHGSMEIGYLPFFMVCSTLFLKTPLRYLPLVSADSPNWFLFIIYLFEHINIGTRERQYICATQNNENSKRRKGKERKKKNNNEEIGVR</sequence>
<dbReference type="CDD" id="cd12421">
    <property type="entry name" value="RRM1_PTBP1_hnRNPL_like"/>
    <property type="match status" value="1"/>
</dbReference>
<evidence type="ECO:0000313" key="6">
    <source>
        <dbReference type="WBParaSite" id="SCUD_0001897801-mRNA-1"/>
    </source>
</evidence>
<dbReference type="InterPro" id="IPR000504">
    <property type="entry name" value="RRM_dom"/>
</dbReference>
<evidence type="ECO:0000313" key="5">
    <source>
        <dbReference type="Proteomes" id="UP000279833"/>
    </source>
</evidence>
<name>A0A183KV82_9TREM</name>
<dbReference type="WBParaSite" id="SCUD_0001897801-mRNA-1">
    <property type="protein sequence ID" value="SCUD_0001897801-mRNA-1"/>
    <property type="gene ID" value="SCUD_0001897801"/>
</dbReference>
<accession>A0A183KV82</accession>
<dbReference type="Gene3D" id="3.30.70.330">
    <property type="match status" value="1"/>
</dbReference>
<gene>
    <name evidence="4" type="ORF">SCUD_LOCUS18974</name>
</gene>
<evidence type="ECO:0000256" key="1">
    <source>
        <dbReference type="PROSITE-ProRule" id="PRU00176"/>
    </source>
</evidence>
<dbReference type="InterPro" id="IPR035979">
    <property type="entry name" value="RBD_domain_sf"/>
</dbReference>
<dbReference type="SUPFAM" id="SSF54928">
    <property type="entry name" value="RNA-binding domain, RBD"/>
    <property type="match status" value="1"/>
</dbReference>
<organism evidence="6">
    <name type="scientific">Schistosoma curassoni</name>
    <dbReference type="NCBI Taxonomy" id="6186"/>
    <lineage>
        <taxon>Eukaryota</taxon>
        <taxon>Metazoa</taxon>
        <taxon>Spiralia</taxon>
        <taxon>Lophotrochozoa</taxon>
        <taxon>Platyhelminthes</taxon>
        <taxon>Trematoda</taxon>
        <taxon>Digenea</taxon>
        <taxon>Strigeidida</taxon>
        <taxon>Schistosomatoidea</taxon>
        <taxon>Schistosomatidae</taxon>
        <taxon>Schistosoma</taxon>
    </lineage>
</organism>
<dbReference type="AlphaFoldDB" id="A0A183KV82"/>
<reference evidence="6" key="1">
    <citation type="submission" date="2016-06" db="UniProtKB">
        <authorList>
            <consortium name="WormBaseParasite"/>
        </authorList>
    </citation>
    <scope>IDENTIFICATION</scope>
</reference>
<feature type="region of interest" description="Disordered" evidence="2">
    <location>
        <begin position="222"/>
        <end position="246"/>
    </location>
</feature>
<keyword evidence="5" id="KW-1185">Reference proteome</keyword>
<feature type="compositionally biased region" description="Basic residues" evidence="2">
    <location>
        <begin position="227"/>
        <end position="237"/>
    </location>
</feature>
<dbReference type="Pfam" id="PF00076">
    <property type="entry name" value="RRM_1"/>
    <property type="match status" value="1"/>
</dbReference>
<evidence type="ECO:0000313" key="4">
    <source>
        <dbReference type="EMBL" id="VDP67638.1"/>
    </source>
</evidence>
<dbReference type="PANTHER" id="PTHR15592">
    <property type="entry name" value="MATRIN 3/NUCLEAR PROTEIN 220-RELATED"/>
    <property type="match status" value="1"/>
</dbReference>